<dbReference type="EMBL" id="JBAHYK010003691">
    <property type="protein sequence ID" value="KAL0563293.1"/>
    <property type="molecule type" value="Genomic_DNA"/>
</dbReference>
<sequence length="515" mass="58860">MGPGSCLVVLNDHFGHYNWGKYSGMGATLAQRYVQAVKDRNQQHEAHRGLTDSLPEDLRENWEKRCCEWEERPWNRKGESPFQSKQEFLSLRNVEEELAAYEKDQLKKGATAYHTTSASAFLILGMELEDSQRKIKSLTKANRNPSITVSKMISEQRTVLQNKIKSWALIRPVYMPGLLSTITALGEDLGDGFNKDQDAENIQIWMPSAIPSKRRGAACVEGLIEMEVKLWTAQCHDALDGIRHTLRLKSRMLLFKHQNVSGQRDGVKSQTVINGVHDQAKQFAESYREHQKAFIGLVTEAGVPKELQYLQDADVRSYTDPDRAKQGPGREDEVDDEEDVVPADDGEGIDLVSEYRHAKDRRAQEIRREHGTRETRQIWAKSRARVCRAQEEVELLREEMRCTLRFLTWRGKWWRDCAKGRPEAGGALGEGLRGYAYAQKRIQLRLEQKFKEMWSKPLEDMDAEARATEEAEETHEEGEDVDEGDGNEGEESKADEDGDVEMSGMEDGEEEKEEE</sequence>
<keyword evidence="3" id="KW-1185">Reference proteome</keyword>
<accession>A0ABR3EK95</accession>
<reference evidence="2 3" key="1">
    <citation type="submission" date="2024-02" db="EMBL/GenBank/DDBJ databases">
        <title>A draft genome for the cacao thread blight pathogen Marasmius crinis-equi.</title>
        <authorList>
            <person name="Cohen S.P."/>
            <person name="Baruah I.K."/>
            <person name="Amoako-Attah I."/>
            <person name="Bukari Y."/>
            <person name="Meinhardt L.W."/>
            <person name="Bailey B.A."/>
        </authorList>
    </citation>
    <scope>NUCLEOTIDE SEQUENCE [LARGE SCALE GENOMIC DNA]</scope>
    <source>
        <strain evidence="2 3">GH-76</strain>
    </source>
</reference>
<evidence type="ECO:0000256" key="1">
    <source>
        <dbReference type="SAM" id="MobiDB-lite"/>
    </source>
</evidence>
<feature type="compositionally biased region" description="Acidic residues" evidence="1">
    <location>
        <begin position="470"/>
        <end position="515"/>
    </location>
</feature>
<protein>
    <submittedName>
        <fullName evidence="2">Uncharacterized protein</fullName>
    </submittedName>
</protein>
<comment type="caution">
    <text evidence="2">The sequence shown here is derived from an EMBL/GenBank/DDBJ whole genome shotgun (WGS) entry which is preliminary data.</text>
</comment>
<feature type="region of interest" description="Disordered" evidence="1">
    <location>
        <begin position="460"/>
        <end position="515"/>
    </location>
</feature>
<feature type="compositionally biased region" description="Acidic residues" evidence="1">
    <location>
        <begin position="332"/>
        <end position="345"/>
    </location>
</feature>
<name>A0ABR3EK95_9AGAR</name>
<proteinExistence type="predicted"/>
<dbReference type="Proteomes" id="UP001465976">
    <property type="component" value="Unassembled WGS sequence"/>
</dbReference>
<feature type="compositionally biased region" description="Basic and acidic residues" evidence="1">
    <location>
        <begin position="460"/>
        <end position="469"/>
    </location>
</feature>
<feature type="compositionally biased region" description="Basic and acidic residues" evidence="1">
    <location>
        <begin position="317"/>
        <end position="331"/>
    </location>
</feature>
<gene>
    <name evidence="2" type="ORF">V5O48_018779</name>
</gene>
<feature type="region of interest" description="Disordered" evidence="1">
    <location>
        <begin position="317"/>
        <end position="345"/>
    </location>
</feature>
<organism evidence="2 3">
    <name type="scientific">Marasmius crinis-equi</name>
    <dbReference type="NCBI Taxonomy" id="585013"/>
    <lineage>
        <taxon>Eukaryota</taxon>
        <taxon>Fungi</taxon>
        <taxon>Dikarya</taxon>
        <taxon>Basidiomycota</taxon>
        <taxon>Agaricomycotina</taxon>
        <taxon>Agaricomycetes</taxon>
        <taxon>Agaricomycetidae</taxon>
        <taxon>Agaricales</taxon>
        <taxon>Marasmiineae</taxon>
        <taxon>Marasmiaceae</taxon>
        <taxon>Marasmius</taxon>
    </lineage>
</organism>
<evidence type="ECO:0000313" key="3">
    <source>
        <dbReference type="Proteomes" id="UP001465976"/>
    </source>
</evidence>
<evidence type="ECO:0000313" key="2">
    <source>
        <dbReference type="EMBL" id="KAL0563293.1"/>
    </source>
</evidence>